<accession>A0A1F8F0Q5</accession>
<comment type="caution">
    <text evidence="2">The sequence shown here is derived from an EMBL/GenBank/DDBJ whole genome shotgun (WGS) entry which is preliminary data.</text>
</comment>
<dbReference type="CDD" id="cd06259">
    <property type="entry name" value="YdcF-like"/>
    <property type="match status" value="1"/>
</dbReference>
<dbReference type="Gene3D" id="3.40.50.620">
    <property type="entry name" value="HUPs"/>
    <property type="match status" value="1"/>
</dbReference>
<dbReference type="AlphaFoldDB" id="A0A1F8F0Q5"/>
<dbReference type="Proteomes" id="UP000177605">
    <property type="component" value="Unassembled WGS sequence"/>
</dbReference>
<evidence type="ECO:0000313" key="3">
    <source>
        <dbReference type="Proteomes" id="UP000177605"/>
    </source>
</evidence>
<dbReference type="Pfam" id="PF02698">
    <property type="entry name" value="DUF218"/>
    <property type="match status" value="1"/>
</dbReference>
<feature type="domain" description="DUF218" evidence="1">
    <location>
        <begin position="8"/>
        <end position="133"/>
    </location>
</feature>
<organism evidence="2 3">
    <name type="scientific">Candidatus Yanofskybacteria bacterium RIFCSPHIGHO2_01_FULL_48_25b</name>
    <dbReference type="NCBI Taxonomy" id="1802672"/>
    <lineage>
        <taxon>Bacteria</taxon>
        <taxon>Candidatus Yanofskyibacteriota</taxon>
    </lineage>
</organism>
<dbReference type="InterPro" id="IPR014729">
    <property type="entry name" value="Rossmann-like_a/b/a_fold"/>
</dbReference>
<dbReference type="EMBL" id="MGJM01000010">
    <property type="protein sequence ID" value="OGN06717.1"/>
    <property type="molecule type" value="Genomic_DNA"/>
</dbReference>
<evidence type="ECO:0000313" key="2">
    <source>
        <dbReference type="EMBL" id="OGN06717.1"/>
    </source>
</evidence>
<gene>
    <name evidence="2" type="ORF">A2669_00065</name>
</gene>
<protein>
    <recommendedName>
        <fullName evidence="1">DUF218 domain-containing protein</fullName>
    </recommendedName>
</protein>
<name>A0A1F8F0Q5_9BACT</name>
<proteinExistence type="predicted"/>
<evidence type="ECO:0000259" key="1">
    <source>
        <dbReference type="Pfam" id="PF02698"/>
    </source>
</evidence>
<dbReference type="InterPro" id="IPR003848">
    <property type="entry name" value="DUF218"/>
</dbReference>
<sequence>MTSAKKIDVVVVCGYGCHLNTQLRSYLDRVAEFINRHNPQLVILCGGETQKKTAPGRTEASVMAEYLVDVHQKTPRFQVSPDSFTTFENIRDAVDVIRRQVWRVGRCGGFMVRVTIFCEAQRAPLVVMLARHFMGGLVESIDDITVGTGSWERQDPFKQVWNMIASKLAIKFPRLGIAERQRSSRIRRSFTI</sequence>
<reference evidence="2 3" key="1">
    <citation type="journal article" date="2016" name="Nat. Commun.">
        <title>Thousands of microbial genomes shed light on interconnected biogeochemical processes in an aquifer system.</title>
        <authorList>
            <person name="Anantharaman K."/>
            <person name="Brown C.T."/>
            <person name="Hug L.A."/>
            <person name="Sharon I."/>
            <person name="Castelle C.J."/>
            <person name="Probst A.J."/>
            <person name="Thomas B.C."/>
            <person name="Singh A."/>
            <person name="Wilkins M.J."/>
            <person name="Karaoz U."/>
            <person name="Brodie E.L."/>
            <person name="Williams K.H."/>
            <person name="Hubbard S.S."/>
            <person name="Banfield J.F."/>
        </authorList>
    </citation>
    <scope>NUCLEOTIDE SEQUENCE [LARGE SCALE GENOMIC DNA]</scope>
</reference>